<dbReference type="InterPro" id="IPR013325">
    <property type="entry name" value="RNA_pol_sigma_r2"/>
</dbReference>
<dbReference type="CDD" id="cd06171">
    <property type="entry name" value="Sigma70_r4"/>
    <property type="match status" value="1"/>
</dbReference>
<dbReference type="InterPro" id="IPR007627">
    <property type="entry name" value="RNA_pol_sigma70_r2"/>
</dbReference>
<dbReference type="GO" id="GO:0006352">
    <property type="term" value="P:DNA-templated transcription initiation"/>
    <property type="evidence" value="ECO:0007669"/>
    <property type="project" value="InterPro"/>
</dbReference>
<keyword evidence="3" id="KW-0731">Sigma factor</keyword>
<accession>A0A1A9F6C3</accession>
<dbReference type="GO" id="GO:0016987">
    <property type="term" value="F:sigma factor activity"/>
    <property type="evidence" value="ECO:0007669"/>
    <property type="project" value="UniProtKB-KW"/>
</dbReference>
<evidence type="ECO:0000259" key="5">
    <source>
        <dbReference type="Pfam" id="PF04542"/>
    </source>
</evidence>
<dbReference type="KEGG" id="mars:A8C75_15320"/>
<dbReference type="Gene3D" id="1.10.10.10">
    <property type="entry name" value="Winged helix-like DNA-binding domain superfamily/Winged helix DNA-binding domain"/>
    <property type="match status" value="1"/>
</dbReference>
<keyword evidence="2" id="KW-0805">Transcription regulation</keyword>
<evidence type="ECO:0000256" key="1">
    <source>
        <dbReference type="ARBA" id="ARBA00010641"/>
    </source>
</evidence>
<dbReference type="InterPro" id="IPR013324">
    <property type="entry name" value="RNA_pol_sigma_r3/r4-like"/>
</dbReference>
<reference evidence="8" key="1">
    <citation type="submission" date="2016-05" db="EMBL/GenBank/DDBJ databases">
        <authorList>
            <person name="Baek K."/>
            <person name="Yang S.-J."/>
        </authorList>
    </citation>
    <scope>NUCLEOTIDE SEQUENCE [LARGE SCALE GENOMIC DNA]</scope>
    <source>
        <strain evidence="8">ST58-10</strain>
    </source>
</reference>
<dbReference type="GO" id="GO:0003677">
    <property type="term" value="F:DNA binding"/>
    <property type="evidence" value="ECO:0007669"/>
    <property type="project" value="InterPro"/>
</dbReference>
<evidence type="ECO:0000313" key="8">
    <source>
        <dbReference type="Proteomes" id="UP000078070"/>
    </source>
</evidence>
<protein>
    <submittedName>
        <fullName evidence="7">RNA polymerase subunit sigma</fullName>
    </submittedName>
</protein>
<keyword evidence="4" id="KW-0804">Transcription</keyword>
<dbReference type="InterPro" id="IPR036388">
    <property type="entry name" value="WH-like_DNA-bd_sf"/>
</dbReference>
<evidence type="ECO:0000256" key="2">
    <source>
        <dbReference type="ARBA" id="ARBA00023015"/>
    </source>
</evidence>
<organism evidence="7 8">
    <name type="scientific">Marinobacterium aestuarii</name>
    <dbReference type="NCBI Taxonomy" id="1821621"/>
    <lineage>
        <taxon>Bacteria</taxon>
        <taxon>Pseudomonadati</taxon>
        <taxon>Pseudomonadota</taxon>
        <taxon>Gammaproteobacteria</taxon>
        <taxon>Oceanospirillales</taxon>
        <taxon>Oceanospirillaceae</taxon>
        <taxon>Marinobacterium</taxon>
    </lineage>
</organism>
<dbReference type="EMBL" id="CP015839">
    <property type="protein sequence ID" value="ANG65299.1"/>
    <property type="molecule type" value="Genomic_DNA"/>
</dbReference>
<reference evidence="7 8" key="2">
    <citation type="journal article" date="2018" name="Int. J. Syst. Evol. Microbiol.">
        <title>Marinobacterium aestuarii sp. nov., a benzene-degrading marine bacterium isolated from estuary sediment.</title>
        <authorList>
            <person name="Bae S.S."/>
            <person name="Jung J."/>
            <person name="Chung D."/>
            <person name="Baek K."/>
        </authorList>
    </citation>
    <scope>NUCLEOTIDE SEQUENCE [LARGE SCALE GENOMIC DNA]</scope>
    <source>
        <strain evidence="7 8">ST58-10</strain>
    </source>
</reference>
<dbReference type="STRING" id="1821621.A8C75_15320"/>
<dbReference type="AlphaFoldDB" id="A0A1A9F6C3"/>
<comment type="similarity">
    <text evidence="1">Belongs to the sigma-70 factor family. ECF subfamily.</text>
</comment>
<dbReference type="Pfam" id="PF08281">
    <property type="entry name" value="Sigma70_r4_2"/>
    <property type="match status" value="1"/>
</dbReference>
<dbReference type="InterPro" id="IPR014284">
    <property type="entry name" value="RNA_pol_sigma-70_dom"/>
</dbReference>
<dbReference type="NCBIfam" id="TIGR02937">
    <property type="entry name" value="sigma70-ECF"/>
    <property type="match status" value="1"/>
</dbReference>
<dbReference type="PANTHER" id="PTHR43133">
    <property type="entry name" value="RNA POLYMERASE ECF-TYPE SIGMA FACTO"/>
    <property type="match status" value="1"/>
</dbReference>
<dbReference type="SUPFAM" id="SSF88946">
    <property type="entry name" value="Sigma2 domain of RNA polymerase sigma factors"/>
    <property type="match status" value="1"/>
</dbReference>
<dbReference type="PANTHER" id="PTHR43133:SF62">
    <property type="entry name" value="RNA POLYMERASE SIGMA FACTOR SIGZ"/>
    <property type="match status" value="1"/>
</dbReference>
<sequence>MSLFKQAPPVKEEWSACLAALGQSRDKAEYGRLFEHFAPRVKAYIIRLGMTPANAEELAQEALLSVWRKAHMFDPAKANASTWIFRLARNLCIDRLRREKIQFYELDVDEPDPDEQHAGEHAVLATRMAESIRTLPEAQAQVLYLSYYEGRSHSEIAQAIGIPLGSVKSRLRLGFEKLKQVWGESS</sequence>
<dbReference type="Pfam" id="PF04542">
    <property type="entry name" value="Sigma70_r2"/>
    <property type="match status" value="1"/>
</dbReference>
<evidence type="ECO:0000256" key="3">
    <source>
        <dbReference type="ARBA" id="ARBA00023082"/>
    </source>
</evidence>
<dbReference type="SUPFAM" id="SSF88659">
    <property type="entry name" value="Sigma3 and sigma4 domains of RNA polymerase sigma factors"/>
    <property type="match status" value="1"/>
</dbReference>
<feature type="domain" description="RNA polymerase sigma factor 70 region 4 type 2" evidence="6">
    <location>
        <begin position="129"/>
        <end position="178"/>
    </location>
</feature>
<dbReference type="Gene3D" id="1.10.1740.10">
    <property type="match status" value="1"/>
</dbReference>
<dbReference type="InterPro" id="IPR039425">
    <property type="entry name" value="RNA_pol_sigma-70-like"/>
</dbReference>
<gene>
    <name evidence="7" type="ORF">A8C75_15320</name>
</gene>
<name>A0A1A9F6C3_9GAMM</name>
<evidence type="ECO:0000313" key="7">
    <source>
        <dbReference type="EMBL" id="ANG65299.1"/>
    </source>
</evidence>
<dbReference type="Proteomes" id="UP000078070">
    <property type="component" value="Chromosome"/>
</dbReference>
<feature type="domain" description="RNA polymerase sigma-70 region 2" evidence="5">
    <location>
        <begin position="33"/>
        <end position="100"/>
    </location>
</feature>
<keyword evidence="8" id="KW-1185">Reference proteome</keyword>
<dbReference type="InterPro" id="IPR013249">
    <property type="entry name" value="RNA_pol_sigma70_r4_t2"/>
</dbReference>
<evidence type="ECO:0000259" key="6">
    <source>
        <dbReference type="Pfam" id="PF08281"/>
    </source>
</evidence>
<evidence type="ECO:0000256" key="4">
    <source>
        <dbReference type="ARBA" id="ARBA00023163"/>
    </source>
</evidence>
<proteinExistence type="inferred from homology"/>